<evidence type="ECO:0000313" key="2">
    <source>
        <dbReference type="Proteomes" id="UP000887572"/>
    </source>
</evidence>
<sequence>MCTSVRRRSSPFLDLDKYWAAAGGGTMSFGQKVPRMSAAQRVEEAEQDVWAPPFGPQGALKGHNSSCTYPNETNLVSIESFCWVDFIFKSTSSKKSYGTSNVPGAQTAGPKRPTLGGGPSLSSSSGIDSSLADAKEFDLNSMRLARRQLIECRRKVARLVKSAEKTQRGERLGRNDLFGSSVHEDSTPCCSVGVHSSTQAQLDEQQVAQIDALRKEMEVLHDKFIILYARGTF</sequence>
<organism evidence="2 3">
    <name type="scientific">Globodera rostochiensis</name>
    <name type="common">Golden nematode worm</name>
    <name type="synonym">Heterodera rostochiensis</name>
    <dbReference type="NCBI Taxonomy" id="31243"/>
    <lineage>
        <taxon>Eukaryota</taxon>
        <taxon>Metazoa</taxon>
        <taxon>Ecdysozoa</taxon>
        <taxon>Nematoda</taxon>
        <taxon>Chromadorea</taxon>
        <taxon>Rhabditida</taxon>
        <taxon>Tylenchina</taxon>
        <taxon>Tylenchomorpha</taxon>
        <taxon>Tylenchoidea</taxon>
        <taxon>Heteroderidae</taxon>
        <taxon>Heteroderinae</taxon>
        <taxon>Globodera</taxon>
    </lineage>
</organism>
<proteinExistence type="predicted"/>
<feature type="region of interest" description="Disordered" evidence="1">
    <location>
        <begin position="93"/>
        <end position="127"/>
    </location>
</feature>
<dbReference type="Proteomes" id="UP000887572">
    <property type="component" value="Unplaced"/>
</dbReference>
<reference evidence="3" key="1">
    <citation type="submission" date="2022-11" db="UniProtKB">
        <authorList>
            <consortium name="WormBaseParasite"/>
        </authorList>
    </citation>
    <scope>IDENTIFICATION</scope>
</reference>
<evidence type="ECO:0000256" key="1">
    <source>
        <dbReference type="SAM" id="MobiDB-lite"/>
    </source>
</evidence>
<accession>A0A914H7F4</accession>
<protein>
    <submittedName>
        <fullName evidence="3">Uncharacterized protein</fullName>
    </submittedName>
</protein>
<name>A0A914H7F4_GLORO</name>
<keyword evidence="2" id="KW-1185">Reference proteome</keyword>
<dbReference type="AlphaFoldDB" id="A0A914H7F4"/>
<dbReference type="WBParaSite" id="Gr19_v10_g14522.t1">
    <property type="protein sequence ID" value="Gr19_v10_g14522.t1"/>
    <property type="gene ID" value="Gr19_v10_g14522"/>
</dbReference>
<evidence type="ECO:0000313" key="3">
    <source>
        <dbReference type="WBParaSite" id="Gr19_v10_g14522.t1"/>
    </source>
</evidence>